<dbReference type="Pfam" id="PF01327">
    <property type="entry name" value="Pep_deformylase"/>
    <property type="match status" value="1"/>
</dbReference>
<reference evidence="3" key="1">
    <citation type="journal article" date="2020" name="mSystems">
        <title>Genome- and Community-Level Interaction Insights into Carbon Utilization and Element Cycling Functions of Hydrothermarchaeota in Hydrothermal Sediment.</title>
        <authorList>
            <person name="Zhou Z."/>
            <person name="Liu Y."/>
            <person name="Xu W."/>
            <person name="Pan J."/>
            <person name="Luo Z.H."/>
            <person name="Li M."/>
        </authorList>
    </citation>
    <scope>NUCLEOTIDE SEQUENCE [LARGE SCALE GENOMIC DNA]</scope>
    <source>
        <strain evidence="3">HyVt-102</strain>
    </source>
</reference>
<evidence type="ECO:0000256" key="2">
    <source>
        <dbReference type="HAMAP-Rule" id="MF_00163"/>
    </source>
</evidence>
<feature type="binding site" evidence="2">
    <location>
        <position position="136"/>
    </location>
    <ligand>
        <name>Fe cation</name>
        <dbReference type="ChEBI" id="CHEBI:24875"/>
    </ligand>
</feature>
<dbReference type="PANTHER" id="PTHR10458">
    <property type="entry name" value="PEPTIDE DEFORMYLASE"/>
    <property type="match status" value="1"/>
</dbReference>
<proteinExistence type="inferred from homology"/>
<evidence type="ECO:0000256" key="1">
    <source>
        <dbReference type="ARBA" id="ARBA00010759"/>
    </source>
</evidence>
<dbReference type="EMBL" id="DQWE01000174">
    <property type="protein sequence ID" value="HDI82878.1"/>
    <property type="molecule type" value="Genomic_DNA"/>
</dbReference>
<dbReference type="EC" id="3.5.1.88" evidence="2"/>
<sequence>MMHDEIRIFPDPFLKNRVSEIENIPSNINEITAKMLRIMEEADGIGLAANQIGYSLRLFVARLPEDKEPLIVINPVILEVDGEDHMEEGCLSVPGVSIEIPRPTRVFLKGINTDGKEVEYELEGLMARVVQHEIDHLNGVLIVDYLSRRDFIRFQREYEKLLKKEEE</sequence>
<dbReference type="Gene3D" id="3.90.45.10">
    <property type="entry name" value="Peptide deformylase"/>
    <property type="match status" value="1"/>
</dbReference>
<dbReference type="AlphaFoldDB" id="A0A7C0VDA5"/>
<dbReference type="InterPro" id="IPR023635">
    <property type="entry name" value="Peptide_deformylase"/>
</dbReference>
<dbReference type="GO" id="GO:0042586">
    <property type="term" value="F:peptide deformylase activity"/>
    <property type="evidence" value="ECO:0007669"/>
    <property type="project" value="UniProtKB-UniRule"/>
</dbReference>
<gene>
    <name evidence="2 3" type="primary">def</name>
    <name evidence="3" type="ORF">ENF18_03690</name>
</gene>
<comment type="function">
    <text evidence="2">Removes the formyl group from the N-terminal Met of newly synthesized proteins. Requires at least a dipeptide for an efficient rate of reaction. N-terminal L-methionine is a prerequisite for activity but the enzyme has broad specificity at other positions.</text>
</comment>
<comment type="catalytic activity">
    <reaction evidence="2">
        <text>N-terminal N-formyl-L-methionyl-[peptide] + H2O = N-terminal L-methionyl-[peptide] + formate</text>
        <dbReference type="Rhea" id="RHEA:24420"/>
        <dbReference type="Rhea" id="RHEA-COMP:10639"/>
        <dbReference type="Rhea" id="RHEA-COMP:10640"/>
        <dbReference type="ChEBI" id="CHEBI:15377"/>
        <dbReference type="ChEBI" id="CHEBI:15740"/>
        <dbReference type="ChEBI" id="CHEBI:49298"/>
        <dbReference type="ChEBI" id="CHEBI:64731"/>
        <dbReference type="EC" id="3.5.1.88"/>
    </reaction>
</comment>
<dbReference type="GO" id="GO:0046872">
    <property type="term" value="F:metal ion binding"/>
    <property type="evidence" value="ECO:0007669"/>
    <property type="project" value="UniProtKB-KW"/>
</dbReference>
<dbReference type="GO" id="GO:0006412">
    <property type="term" value="P:translation"/>
    <property type="evidence" value="ECO:0007669"/>
    <property type="project" value="UniProtKB-UniRule"/>
</dbReference>
<feature type="binding site" evidence="2">
    <location>
        <position position="90"/>
    </location>
    <ligand>
        <name>Fe cation</name>
        <dbReference type="ChEBI" id="CHEBI:24875"/>
    </ligand>
</feature>
<keyword evidence="2" id="KW-0408">Iron</keyword>
<dbReference type="Proteomes" id="UP000885847">
    <property type="component" value="Unassembled WGS sequence"/>
</dbReference>
<comment type="similarity">
    <text evidence="1 2">Belongs to the polypeptide deformylase family.</text>
</comment>
<accession>A0A7C0VDA5</accession>
<comment type="caution">
    <text evidence="3">The sequence shown here is derived from an EMBL/GenBank/DDBJ whole genome shotgun (WGS) entry which is preliminary data.</text>
</comment>
<dbReference type="NCBIfam" id="NF001159">
    <property type="entry name" value="PRK00150.1-3"/>
    <property type="match status" value="1"/>
</dbReference>
<keyword evidence="2 3" id="KW-0378">Hydrolase</keyword>
<evidence type="ECO:0000313" key="3">
    <source>
        <dbReference type="EMBL" id="HDI82878.1"/>
    </source>
</evidence>
<dbReference type="SUPFAM" id="SSF56420">
    <property type="entry name" value="Peptide deformylase"/>
    <property type="match status" value="1"/>
</dbReference>
<organism evidence="3">
    <name type="scientific">candidate division WOR-3 bacterium</name>
    <dbReference type="NCBI Taxonomy" id="2052148"/>
    <lineage>
        <taxon>Bacteria</taxon>
        <taxon>Bacteria division WOR-3</taxon>
    </lineage>
</organism>
<dbReference type="PIRSF" id="PIRSF004749">
    <property type="entry name" value="Pep_def"/>
    <property type="match status" value="1"/>
</dbReference>
<feature type="binding site" evidence="2">
    <location>
        <position position="132"/>
    </location>
    <ligand>
        <name>Fe cation</name>
        <dbReference type="ChEBI" id="CHEBI:24875"/>
    </ligand>
</feature>
<dbReference type="NCBIfam" id="TIGR00079">
    <property type="entry name" value="pept_deformyl"/>
    <property type="match status" value="1"/>
</dbReference>
<feature type="active site" evidence="2">
    <location>
        <position position="133"/>
    </location>
</feature>
<keyword evidence="2" id="KW-0648">Protein biosynthesis</keyword>
<name>A0A7C0VDA5_UNCW3</name>
<dbReference type="PANTHER" id="PTHR10458:SF22">
    <property type="entry name" value="PEPTIDE DEFORMYLASE"/>
    <property type="match status" value="1"/>
</dbReference>
<dbReference type="CDD" id="cd00487">
    <property type="entry name" value="Pep_deformylase"/>
    <property type="match status" value="1"/>
</dbReference>
<keyword evidence="2" id="KW-0479">Metal-binding</keyword>
<dbReference type="PRINTS" id="PR01576">
    <property type="entry name" value="PDEFORMYLASE"/>
</dbReference>
<protein>
    <recommendedName>
        <fullName evidence="2">Peptide deformylase</fullName>
        <shortName evidence="2">PDF</shortName>
        <ecNumber evidence="2">3.5.1.88</ecNumber>
    </recommendedName>
    <alternativeName>
        <fullName evidence="2">Polypeptide deformylase</fullName>
    </alternativeName>
</protein>
<comment type="cofactor">
    <cofactor evidence="2">
        <name>Fe(2+)</name>
        <dbReference type="ChEBI" id="CHEBI:29033"/>
    </cofactor>
    <text evidence="2">Binds 1 Fe(2+) ion.</text>
</comment>
<dbReference type="HAMAP" id="MF_00163">
    <property type="entry name" value="Pep_deformylase"/>
    <property type="match status" value="1"/>
</dbReference>
<dbReference type="InterPro" id="IPR036821">
    <property type="entry name" value="Peptide_deformylase_sf"/>
</dbReference>